<comment type="caution">
    <text evidence="1">The sequence shown here is derived from an EMBL/GenBank/DDBJ whole genome shotgun (WGS) entry which is preliminary data.</text>
</comment>
<name>A0A3E2GWP0_SCYLI</name>
<sequence length="298" mass="33312">MDTSNEIYVTSRSRTPSIIDVSSQNEHIFSQLPDLIQEAAVAAECEVHLWVSSFIANFSKVSSPNLQVTRVHNGRTIDSKYLTYPMFYISPSNDSGIDMVDINVTDEKLIGKFGSDLTANFADIRAHGSDAFFLKKNLSDNTIYSLCACATGYIWIYATKLADTSTKGYSIMQVQIGTFALRARAIRTTEIPFIYKPTGRDPQDGQLALLCSAVVAKYLSLRMMGQQYEYAAELAIKQSRKELSSFRVVDPGKYENFFALLLDVNDYAAMAALAGIKHPKETIFLSRTNHKLFQKTRS</sequence>
<feature type="non-terminal residue" evidence="1">
    <location>
        <position position="1"/>
    </location>
</feature>
<accession>A0A3E2GWP0</accession>
<protein>
    <submittedName>
        <fullName evidence="1">Uncharacterized protein</fullName>
    </submittedName>
</protein>
<reference evidence="1 2" key="1">
    <citation type="submission" date="2018-05" db="EMBL/GenBank/DDBJ databases">
        <title>Draft genome sequence of Scytalidium lignicola DSM 105466, a ubiquitous saprotrophic fungus.</title>
        <authorList>
            <person name="Buettner E."/>
            <person name="Gebauer A.M."/>
            <person name="Hofrichter M."/>
            <person name="Liers C."/>
            <person name="Kellner H."/>
        </authorList>
    </citation>
    <scope>NUCLEOTIDE SEQUENCE [LARGE SCALE GENOMIC DNA]</scope>
    <source>
        <strain evidence="1 2">DSM 105466</strain>
    </source>
</reference>
<proteinExistence type="predicted"/>
<dbReference type="Proteomes" id="UP000258309">
    <property type="component" value="Unassembled WGS sequence"/>
</dbReference>
<evidence type="ECO:0000313" key="1">
    <source>
        <dbReference type="EMBL" id="RFU25585.1"/>
    </source>
</evidence>
<dbReference type="OrthoDB" id="3477009at2759"/>
<gene>
    <name evidence="1" type="ORF">B7463_g10753</name>
</gene>
<keyword evidence="2" id="KW-1185">Reference proteome</keyword>
<evidence type="ECO:0000313" key="2">
    <source>
        <dbReference type="Proteomes" id="UP000258309"/>
    </source>
</evidence>
<feature type="non-terminal residue" evidence="1">
    <location>
        <position position="298"/>
    </location>
</feature>
<dbReference type="AlphaFoldDB" id="A0A3E2GWP0"/>
<organism evidence="1 2">
    <name type="scientific">Scytalidium lignicola</name>
    <name type="common">Hyphomycete</name>
    <dbReference type="NCBI Taxonomy" id="5539"/>
    <lineage>
        <taxon>Eukaryota</taxon>
        <taxon>Fungi</taxon>
        <taxon>Dikarya</taxon>
        <taxon>Ascomycota</taxon>
        <taxon>Pezizomycotina</taxon>
        <taxon>Leotiomycetes</taxon>
        <taxon>Leotiomycetes incertae sedis</taxon>
        <taxon>Scytalidium</taxon>
    </lineage>
</organism>
<dbReference type="EMBL" id="NCSJ02000322">
    <property type="protein sequence ID" value="RFU25585.1"/>
    <property type="molecule type" value="Genomic_DNA"/>
</dbReference>